<keyword evidence="5" id="KW-0675">Receptor</keyword>
<dbReference type="AlphaFoldDB" id="A0A2X2IRZ8"/>
<evidence type="ECO:0000313" key="5">
    <source>
        <dbReference type="EMBL" id="SPZ85052.1"/>
    </source>
</evidence>
<accession>A0A2X2IRZ8</accession>
<reference evidence="5 6" key="1">
    <citation type="submission" date="2018-06" db="EMBL/GenBank/DDBJ databases">
        <authorList>
            <consortium name="Pathogen Informatics"/>
            <person name="Doyle S."/>
        </authorList>
    </citation>
    <scope>NUCLEOTIDE SEQUENCE [LARGE SCALE GENOMIC DNA]</scope>
    <source>
        <strain evidence="5 6">NCTC11343</strain>
    </source>
</reference>
<dbReference type="Gene3D" id="2.40.170.20">
    <property type="entry name" value="TonB-dependent receptor, beta-barrel domain"/>
    <property type="match status" value="1"/>
</dbReference>
<feature type="domain" description="TonB-dependent receptor-like beta-barrel" evidence="4">
    <location>
        <begin position="7"/>
        <end position="134"/>
    </location>
</feature>
<dbReference type="InterPro" id="IPR000531">
    <property type="entry name" value="Beta-barrel_TonB"/>
</dbReference>
<comment type="subcellular location">
    <subcellularLocation>
        <location evidence="1">Cell outer membrane</location>
    </subcellularLocation>
</comment>
<dbReference type="SUPFAM" id="SSF56935">
    <property type="entry name" value="Porins"/>
    <property type="match status" value="1"/>
</dbReference>
<evidence type="ECO:0000256" key="2">
    <source>
        <dbReference type="ARBA" id="ARBA00023136"/>
    </source>
</evidence>
<dbReference type="Proteomes" id="UP000251241">
    <property type="component" value="Unassembled WGS sequence"/>
</dbReference>
<name>A0A2X2IRZ8_SPHMU</name>
<keyword evidence="3" id="KW-0998">Cell outer membrane</keyword>
<organism evidence="5 6">
    <name type="scientific">Sphingobacterium multivorum</name>
    <dbReference type="NCBI Taxonomy" id="28454"/>
    <lineage>
        <taxon>Bacteria</taxon>
        <taxon>Pseudomonadati</taxon>
        <taxon>Bacteroidota</taxon>
        <taxon>Sphingobacteriia</taxon>
        <taxon>Sphingobacteriales</taxon>
        <taxon>Sphingobacteriaceae</taxon>
        <taxon>Sphingobacterium</taxon>
    </lineage>
</organism>
<protein>
    <submittedName>
        <fullName evidence="5">Outer membrane cobalamin receptor protein</fullName>
    </submittedName>
</protein>
<gene>
    <name evidence="5" type="ORF">NCTC11343_01609</name>
</gene>
<dbReference type="GO" id="GO:0009279">
    <property type="term" value="C:cell outer membrane"/>
    <property type="evidence" value="ECO:0007669"/>
    <property type="project" value="UniProtKB-SubCell"/>
</dbReference>
<sequence>MRPLKSFLNDLRIRASWGKTGNNASPGNYDHLPSYGTVNYSFNNQAVRGLAQTKLGNDLLHWETTTTTNVGFTATAWRNKLTVEFDAYRAYTDGILYVPTIPATTGTATAATMNIAEVSKRGLELTLGYQDKINDLNMAYQPTSPIIPIVSKNIKAHCRRVMSLMPPVIGFTSPISVWFLME</sequence>
<dbReference type="Pfam" id="PF00593">
    <property type="entry name" value="TonB_dep_Rec_b-barrel"/>
    <property type="match status" value="1"/>
</dbReference>
<proteinExistence type="predicted"/>
<dbReference type="InterPro" id="IPR036942">
    <property type="entry name" value="Beta-barrel_TonB_sf"/>
</dbReference>
<keyword evidence="2" id="KW-0472">Membrane</keyword>
<evidence type="ECO:0000313" key="6">
    <source>
        <dbReference type="Proteomes" id="UP000251241"/>
    </source>
</evidence>
<evidence type="ECO:0000256" key="1">
    <source>
        <dbReference type="ARBA" id="ARBA00004442"/>
    </source>
</evidence>
<evidence type="ECO:0000256" key="3">
    <source>
        <dbReference type="ARBA" id="ARBA00023237"/>
    </source>
</evidence>
<dbReference type="EMBL" id="UAUU01000005">
    <property type="protein sequence ID" value="SPZ85052.1"/>
    <property type="molecule type" value="Genomic_DNA"/>
</dbReference>
<evidence type="ECO:0000259" key="4">
    <source>
        <dbReference type="Pfam" id="PF00593"/>
    </source>
</evidence>